<dbReference type="Proteomes" id="UP001057375">
    <property type="component" value="Unassembled WGS sequence"/>
</dbReference>
<dbReference type="InterPro" id="IPR012338">
    <property type="entry name" value="Beta-lactam/transpept-like"/>
</dbReference>
<dbReference type="Pfam" id="PF13354">
    <property type="entry name" value="Beta-lactamase2"/>
    <property type="match status" value="1"/>
</dbReference>
<dbReference type="InterPro" id="IPR000871">
    <property type="entry name" value="Beta-lactam_class-A"/>
</dbReference>
<feature type="domain" description="Beta-lactamase class A catalytic" evidence="1">
    <location>
        <begin position="18"/>
        <end position="196"/>
    </location>
</feature>
<dbReference type="EMBL" id="BQXS01007192">
    <property type="protein sequence ID" value="GKT26125.1"/>
    <property type="molecule type" value="Genomic_DNA"/>
</dbReference>
<accession>A0ABQ5K291</accession>
<feature type="non-terminal residue" evidence="2">
    <location>
        <position position="197"/>
    </location>
</feature>
<keyword evidence="3" id="KW-1185">Reference proteome</keyword>
<dbReference type="SUPFAM" id="SSF56601">
    <property type="entry name" value="beta-lactamase/transpeptidase-like"/>
    <property type="match status" value="1"/>
</dbReference>
<evidence type="ECO:0000313" key="3">
    <source>
        <dbReference type="Proteomes" id="UP001057375"/>
    </source>
</evidence>
<dbReference type="InterPro" id="IPR045155">
    <property type="entry name" value="Beta-lactam_cat"/>
</dbReference>
<protein>
    <submittedName>
        <fullName evidence="2">Beta-lactamase, class-A like protein</fullName>
    </submittedName>
</protein>
<organism evidence="2 3">
    <name type="scientific">Aduncisulcus paluster</name>
    <dbReference type="NCBI Taxonomy" id="2918883"/>
    <lineage>
        <taxon>Eukaryota</taxon>
        <taxon>Metamonada</taxon>
        <taxon>Carpediemonas-like organisms</taxon>
        <taxon>Aduncisulcus</taxon>
    </lineage>
</organism>
<dbReference type="PANTHER" id="PTHR35333">
    <property type="entry name" value="BETA-LACTAMASE"/>
    <property type="match status" value="1"/>
</dbReference>
<evidence type="ECO:0000313" key="2">
    <source>
        <dbReference type="EMBL" id="GKT26125.1"/>
    </source>
</evidence>
<evidence type="ECO:0000259" key="1">
    <source>
        <dbReference type="Pfam" id="PF13354"/>
    </source>
</evidence>
<comment type="caution">
    <text evidence="2">The sequence shown here is derived from an EMBL/GenBank/DDBJ whole genome shotgun (WGS) entry which is preliminary data.</text>
</comment>
<dbReference type="Gene3D" id="3.40.710.10">
    <property type="entry name" value="DD-peptidase/beta-lactamase superfamily"/>
    <property type="match status" value="1"/>
</dbReference>
<reference evidence="2" key="1">
    <citation type="submission" date="2022-03" db="EMBL/GenBank/DDBJ databases">
        <title>Draft genome sequence of Aduncisulcus paluster, a free-living microaerophilic Fornicata.</title>
        <authorList>
            <person name="Yuyama I."/>
            <person name="Kume K."/>
            <person name="Tamura T."/>
            <person name="Inagaki Y."/>
            <person name="Hashimoto T."/>
        </authorList>
    </citation>
    <scope>NUCLEOTIDE SEQUENCE</scope>
    <source>
        <strain evidence="2">NY0171</strain>
    </source>
</reference>
<name>A0ABQ5K291_9EUKA</name>
<sequence length="197" mass="22169">MNIEILSSIIDKQTADVSVLFKNLSTGTTLYEKNIHKQVRSASIIKLFILSKCADAFEKGLYSPQDILPVPPEEKVSFSLLSDLNQPSWRLDDMASLMIILSDNTATNLLIDLFNMDKINAHISGLGGDQTVLQRKMMDTAAARMGLENYTSLHDAAQLLEGIYQEASKGHVYSQWMLDVLSKQRDRSMLRRYLPES</sequence>
<proteinExistence type="predicted"/>
<dbReference type="PANTHER" id="PTHR35333:SF3">
    <property type="entry name" value="BETA-LACTAMASE-TYPE TRANSPEPTIDASE FOLD CONTAINING PROTEIN"/>
    <property type="match status" value="1"/>
</dbReference>
<gene>
    <name evidence="2" type="ORF">ADUPG1_004676</name>
</gene>